<keyword evidence="3" id="KW-1185">Reference proteome</keyword>
<feature type="region of interest" description="Disordered" evidence="1">
    <location>
        <begin position="177"/>
        <end position="197"/>
    </location>
</feature>
<feature type="compositionally biased region" description="Low complexity" evidence="1">
    <location>
        <begin position="100"/>
        <end position="110"/>
    </location>
</feature>
<feature type="compositionally biased region" description="Pro residues" evidence="1">
    <location>
        <begin position="429"/>
        <end position="444"/>
    </location>
</feature>
<evidence type="ECO:0000313" key="2">
    <source>
        <dbReference type="EMBL" id="PKI82670.1"/>
    </source>
</evidence>
<reference evidence="2 3" key="1">
    <citation type="submission" date="2017-10" db="EMBL/GenBank/DDBJ databases">
        <title>A novel species of cold-tolerant Malassezia isolated from bats.</title>
        <authorList>
            <person name="Lorch J.M."/>
            <person name="Palmer J.M."/>
            <person name="Vanderwolf K.J."/>
            <person name="Schmidt K.Z."/>
            <person name="Verant M.L."/>
            <person name="Weller T.J."/>
            <person name="Blehert D.S."/>
        </authorList>
    </citation>
    <scope>NUCLEOTIDE SEQUENCE [LARGE SCALE GENOMIC DNA]</scope>
    <source>
        <strain evidence="2 3">NWHC:44797-103</strain>
    </source>
</reference>
<evidence type="ECO:0000313" key="3">
    <source>
        <dbReference type="Proteomes" id="UP000232875"/>
    </source>
</evidence>
<dbReference type="OrthoDB" id="2504266at2759"/>
<name>A0A2N1J7Z2_9BASI</name>
<feature type="compositionally biased region" description="Basic and acidic residues" evidence="1">
    <location>
        <begin position="112"/>
        <end position="128"/>
    </location>
</feature>
<dbReference type="AlphaFoldDB" id="A0A2N1J7Z2"/>
<feature type="region of interest" description="Disordered" evidence="1">
    <location>
        <begin position="70"/>
        <end position="146"/>
    </location>
</feature>
<feature type="compositionally biased region" description="Basic and acidic residues" evidence="1">
    <location>
        <begin position="76"/>
        <end position="97"/>
    </location>
</feature>
<feature type="region of interest" description="Disordered" evidence="1">
    <location>
        <begin position="255"/>
        <end position="293"/>
    </location>
</feature>
<feature type="region of interest" description="Disordered" evidence="1">
    <location>
        <begin position="307"/>
        <end position="346"/>
    </location>
</feature>
<proteinExistence type="predicted"/>
<accession>A0A2N1J7Z2</accession>
<organism evidence="2 3">
    <name type="scientific">Malassezia vespertilionis</name>
    <dbReference type="NCBI Taxonomy" id="2020962"/>
    <lineage>
        <taxon>Eukaryota</taxon>
        <taxon>Fungi</taxon>
        <taxon>Dikarya</taxon>
        <taxon>Basidiomycota</taxon>
        <taxon>Ustilaginomycotina</taxon>
        <taxon>Malasseziomycetes</taxon>
        <taxon>Malasseziales</taxon>
        <taxon>Malasseziaceae</taxon>
        <taxon>Malassezia</taxon>
    </lineage>
</organism>
<sequence length="485" mass="51926">MAYLMADPGLDAGVSDTEDAPPMQDAKNERLLYQRCMLLKLSQSPMVTKPATLAKFEEWYGVWRPFTPRPFTQEGTGKRGDRTRRADDFGARMESRRSQRGGAAAGAAVRASHKELERPAFGRMRSQEDAPLGWRRVGAQPEGDASLRTSVPAWMAEEGSAPPPPTAGRVDSIQQFKAQMREKERRERGEPSDEQQRSMYEDLSNIHEDDAVNERSSRFARFFDVRSEGSKGSAPAQSETQAPQAGSFDLFNILQNAGSQSGPSLERELPAPQDQQAPSAAPLMGGPSGPSAKDMASMQVLMAKLMGQRAPASPGAAHTASPQLGTPQRVTARQARPAEAQPETSAPGMAFFNQLLSQAARSHDKTKQAQAPVAHPVRPPIPPVLPPDAGNGPAPGMWIPPPNMGFPPGAQMPPPPGLLGTQPNWPGGGPRPPGMSMPRPPPGIPAGMGAHYGAVLHGPPGLPQGGPGRPMPWLMGHMERGARQE</sequence>
<protein>
    <submittedName>
        <fullName evidence="2">Uncharacterized protein</fullName>
    </submittedName>
</protein>
<feature type="region of interest" description="Disordered" evidence="1">
    <location>
        <begin position="413"/>
        <end position="485"/>
    </location>
</feature>
<dbReference type="EMBL" id="KZ454994">
    <property type="protein sequence ID" value="PKI82670.1"/>
    <property type="molecule type" value="Genomic_DNA"/>
</dbReference>
<feature type="region of interest" description="Disordered" evidence="1">
    <location>
        <begin position="361"/>
        <end position="380"/>
    </location>
</feature>
<gene>
    <name evidence="2" type="ORF">MVES_003455</name>
</gene>
<dbReference type="Proteomes" id="UP000232875">
    <property type="component" value="Unassembled WGS sequence"/>
</dbReference>
<dbReference type="STRING" id="2020962.A0A2N1J7Z2"/>
<feature type="region of interest" description="Disordered" evidence="1">
    <location>
        <begin position="1"/>
        <end position="23"/>
    </location>
</feature>
<feature type="compositionally biased region" description="Basic and acidic residues" evidence="1">
    <location>
        <begin position="179"/>
        <end position="197"/>
    </location>
</feature>
<feature type="compositionally biased region" description="Low complexity" evidence="1">
    <location>
        <begin position="270"/>
        <end position="282"/>
    </location>
</feature>
<feature type="compositionally biased region" description="Polar residues" evidence="1">
    <location>
        <begin position="320"/>
        <end position="331"/>
    </location>
</feature>
<evidence type="ECO:0000256" key="1">
    <source>
        <dbReference type="SAM" id="MobiDB-lite"/>
    </source>
</evidence>